<proteinExistence type="inferred from homology"/>
<dbReference type="InterPro" id="IPR042075">
    <property type="entry name" value="KorB_DNA-db"/>
</dbReference>
<feature type="compositionally biased region" description="Low complexity" evidence="2">
    <location>
        <begin position="1"/>
        <end position="19"/>
    </location>
</feature>
<dbReference type="SUPFAM" id="SSF109709">
    <property type="entry name" value="KorB DNA-binding domain-like"/>
    <property type="match status" value="1"/>
</dbReference>
<dbReference type="OrthoDB" id="9796891at2"/>
<sequence length="313" mass="35001">MKKPMTATLDLTALDRTAPAPAPAPDPIAKERTVTAEVLGRPLQIPVKDIDEDPGQPRQEFRAESMEELENSIRLHGVKTPISIRPHPTEQKRWILNFGARRLRASKAVGKATIPAFVDRSHTDYQQVIENLQREDLKPRELAIFIKRKMDEGEKQAQIAELLGVNRSMVTNHLALIDPPACIDEIYTSGKCSSAKTLYDLRNLYKEFPKEVERWCAAAQEITRATVSALSAKLRGPHKQKIASPKVEQASEGKTLNPAATMPSLIVIFQDRSGTVDLHNAPQQPNHLIVNFADGKQEEVSARQCQIEQIIFQ</sequence>
<evidence type="ECO:0000313" key="5">
    <source>
        <dbReference type="Proteomes" id="UP000198736"/>
    </source>
</evidence>
<dbReference type="Proteomes" id="UP000198736">
    <property type="component" value="Unassembled WGS sequence"/>
</dbReference>
<dbReference type="InterPro" id="IPR050336">
    <property type="entry name" value="Chromosome_partition/occlusion"/>
</dbReference>
<dbReference type="PANTHER" id="PTHR33375">
    <property type="entry name" value="CHROMOSOME-PARTITIONING PROTEIN PARB-RELATED"/>
    <property type="match status" value="1"/>
</dbReference>
<gene>
    <name evidence="4" type="ORF">COMA2_200017</name>
</gene>
<reference evidence="5" key="1">
    <citation type="submission" date="2015-10" db="EMBL/GenBank/DDBJ databases">
        <authorList>
            <person name="Luecker S."/>
            <person name="Luecker S."/>
        </authorList>
    </citation>
    <scope>NUCLEOTIDE SEQUENCE [LARGE SCALE GENOMIC DNA]</scope>
</reference>
<dbReference type="NCBIfam" id="TIGR00180">
    <property type="entry name" value="parB_part"/>
    <property type="match status" value="1"/>
</dbReference>
<feature type="region of interest" description="Disordered" evidence="2">
    <location>
        <begin position="1"/>
        <end position="30"/>
    </location>
</feature>
<dbReference type="STRING" id="1742973.COMA2_200017"/>
<dbReference type="Pfam" id="PF08535">
    <property type="entry name" value="KorB"/>
    <property type="match status" value="1"/>
</dbReference>
<dbReference type="InterPro" id="IPR036086">
    <property type="entry name" value="ParB/Sulfiredoxin_sf"/>
</dbReference>
<organism evidence="4 5">
    <name type="scientific">Candidatus Nitrospira nitrificans</name>
    <dbReference type="NCBI Taxonomy" id="1742973"/>
    <lineage>
        <taxon>Bacteria</taxon>
        <taxon>Pseudomonadati</taxon>
        <taxon>Nitrospirota</taxon>
        <taxon>Nitrospiria</taxon>
        <taxon>Nitrospirales</taxon>
        <taxon>Nitrospiraceae</taxon>
        <taxon>Nitrospira</taxon>
    </lineage>
</organism>
<dbReference type="GO" id="GO:0005694">
    <property type="term" value="C:chromosome"/>
    <property type="evidence" value="ECO:0007669"/>
    <property type="project" value="TreeGrafter"/>
</dbReference>
<dbReference type="InterPro" id="IPR003115">
    <property type="entry name" value="ParB_N"/>
</dbReference>
<evidence type="ECO:0000256" key="2">
    <source>
        <dbReference type="SAM" id="MobiDB-lite"/>
    </source>
</evidence>
<evidence type="ECO:0000313" key="4">
    <source>
        <dbReference type="EMBL" id="CUS36012.1"/>
    </source>
</evidence>
<evidence type="ECO:0000259" key="3">
    <source>
        <dbReference type="SMART" id="SM00470"/>
    </source>
</evidence>
<comment type="similarity">
    <text evidence="1">Belongs to the ParB family.</text>
</comment>
<dbReference type="GO" id="GO:0003677">
    <property type="term" value="F:DNA binding"/>
    <property type="evidence" value="ECO:0007669"/>
    <property type="project" value="InterPro"/>
</dbReference>
<dbReference type="CDD" id="cd16398">
    <property type="entry name" value="KorB_N_like"/>
    <property type="match status" value="1"/>
</dbReference>
<evidence type="ECO:0000256" key="1">
    <source>
        <dbReference type="ARBA" id="ARBA00006295"/>
    </source>
</evidence>
<dbReference type="AlphaFoldDB" id="A0A0S4LEH2"/>
<dbReference type="PANTHER" id="PTHR33375:SF1">
    <property type="entry name" value="CHROMOSOME-PARTITIONING PROTEIN PARB-RELATED"/>
    <property type="match status" value="1"/>
</dbReference>
<dbReference type="EMBL" id="CZPZ01000013">
    <property type="protein sequence ID" value="CUS36012.1"/>
    <property type="molecule type" value="Genomic_DNA"/>
</dbReference>
<dbReference type="Gene3D" id="6.10.250.140">
    <property type="match status" value="1"/>
</dbReference>
<dbReference type="GO" id="GO:0007059">
    <property type="term" value="P:chromosome segregation"/>
    <property type="evidence" value="ECO:0007669"/>
    <property type="project" value="TreeGrafter"/>
</dbReference>
<dbReference type="SUPFAM" id="SSF110849">
    <property type="entry name" value="ParB/Sulfiredoxin"/>
    <property type="match status" value="1"/>
</dbReference>
<accession>A0A0S4LEH2</accession>
<name>A0A0S4LEH2_9BACT</name>
<dbReference type="Pfam" id="PF02195">
    <property type="entry name" value="ParB_N"/>
    <property type="match status" value="1"/>
</dbReference>
<dbReference type="Gene3D" id="3.90.1530.30">
    <property type="match status" value="1"/>
</dbReference>
<dbReference type="RefSeq" id="WP_090897457.1">
    <property type="nucleotide sequence ID" value="NZ_CZPZ01000013.1"/>
</dbReference>
<feature type="domain" description="ParB-like N-terminal" evidence="3">
    <location>
        <begin position="43"/>
        <end position="132"/>
    </location>
</feature>
<protein>
    <recommendedName>
        <fullName evidence="3">ParB-like N-terminal domain-containing protein</fullName>
    </recommendedName>
</protein>
<dbReference type="InterPro" id="IPR013741">
    <property type="entry name" value="KorB_domain"/>
</dbReference>
<keyword evidence="5" id="KW-1185">Reference proteome</keyword>
<dbReference type="SMART" id="SM00470">
    <property type="entry name" value="ParB"/>
    <property type="match status" value="1"/>
</dbReference>
<dbReference type="Gene3D" id="1.10.10.730">
    <property type="entry name" value="KorB DNA-binding domain"/>
    <property type="match status" value="1"/>
</dbReference>
<dbReference type="InterPro" id="IPR004437">
    <property type="entry name" value="ParB/RepB/Spo0J"/>
</dbReference>